<evidence type="ECO:0000256" key="1">
    <source>
        <dbReference type="SAM" id="MobiDB-lite"/>
    </source>
</evidence>
<gene>
    <name evidence="2" type="ORF">EYC84_004250</name>
</gene>
<dbReference type="Proteomes" id="UP000322873">
    <property type="component" value="Unassembled WGS sequence"/>
</dbReference>
<accession>A0A5M9K3J7</accession>
<sequence length="341" mass="38604">MSRSHTSNADGKQYFLITNVTTTSNANTEFDLQAEAWRFPYSIDDSDLTFDGTPLNMLHEENRYLAEGHVTSPPGPSHETKSHDNSRGRGRSRCVALSSGNTCADILLEIENDLCESTYPIACSGSEFFLPKKIFRGCISYSFSSTTRFPEHPRARHFCIGQKSISIPTRQPFKIIVCQAQTPGEELKKTLSRRWRKKSKILVDNLRTKSPKCRQSLNKVDFTTDVQLCFRKYGALRLFTSKSYSPSLATDIYCNNRHHLQPIWVRLAELGNSRAGEAGMVASAIILQFFNHLLLTFWFGQVIFSLWKLGGLLCVLGEEVIENGIFSILDLEEVHLLSRNH</sequence>
<keyword evidence="3" id="KW-1185">Reference proteome</keyword>
<feature type="compositionally biased region" description="Basic and acidic residues" evidence="1">
    <location>
        <begin position="78"/>
        <end position="87"/>
    </location>
</feature>
<name>A0A5M9K3J7_MONFR</name>
<comment type="caution">
    <text evidence="2">The sequence shown here is derived from an EMBL/GenBank/DDBJ whole genome shotgun (WGS) entry which is preliminary data.</text>
</comment>
<feature type="region of interest" description="Disordered" evidence="1">
    <location>
        <begin position="67"/>
        <end position="91"/>
    </location>
</feature>
<evidence type="ECO:0000313" key="2">
    <source>
        <dbReference type="EMBL" id="KAA8575029.1"/>
    </source>
</evidence>
<evidence type="ECO:0000313" key="3">
    <source>
        <dbReference type="Proteomes" id="UP000322873"/>
    </source>
</evidence>
<dbReference type="VEuPathDB" id="FungiDB:MFRU_002g03440"/>
<organism evidence="2 3">
    <name type="scientific">Monilinia fructicola</name>
    <name type="common">Brown rot fungus</name>
    <name type="synonym">Ciboria fructicola</name>
    <dbReference type="NCBI Taxonomy" id="38448"/>
    <lineage>
        <taxon>Eukaryota</taxon>
        <taxon>Fungi</taxon>
        <taxon>Dikarya</taxon>
        <taxon>Ascomycota</taxon>
        <taxon>Pezizomycotina</taxon>
        <taxon>Leotiomycetes</taxon>
        <taxon>Helotiales</taxon>
        <taxon>Sclerotiniaceae</taxon>
        <taxon>Monilinia</taxon>
    </lineage>
</organism>
<dbReference type="AlphaFoldDB" id="A0A5M9K3J7"/>
<reference evidence="2 3" key="1">
    <citation type="submission" date="2019-06" db="EMBL/GenBank/DDBJ databases">
        <title>Genome Sequence of the Brown Rot Fungal Pathogen Monilinia fructicola.</title>
        <authorList>
            <person name="De Miccolis Angelini R.M."/>
            <person name="Landi L."/>
            <person name="Abate D."/>
            <person name="Pollastro S."/>
            <person name="Romanazzi G."/>
            <person name="Faretra F."/>
        </authorList>
    </citation>
    <scope>NUCLEOTIDE SEQUENCE [LARGE SCALE GENOMIC DNA]</scope>
    <source>
        <strain evidence="2 3">Mfrc123</strain>
    </source>
</reference>
<dbReference type="EMBL" id="VICG01000002">
    <property type="protein sequence ID" value="KAA8575029.1"/>
    <property type="molecule type" value="Genomic_DNA"/>
</dbReference>
<protein>
    <submittedName>
        <fullName evidence="2">Uncharacterized protein</fullName>
    </submittedName>
</protein>
<proteinExistence type="predicted"/>